<keyword evidence="6" id="KW-0862">Zinc</keyword>
<evidence type="ECO:0000256" key="4">
    <source>
        <dbReference type="ARBA" id="ARBA00022737"/>
    </source>
</evidence>
<feature type="compositionally biased region" description="Acidic residues" evidence="9">
    <location>
        <begin position="99"/>
        <end position="130"/>
    </location>
</feature>
<keyword evidence="3" id="KW-0479">Metal-binding</keyword>
<feature type="region of interest" description="Disordered" evidence="9">
    <location>
        <begin position="99"/>
        <end position="425"/>
    </location>
</feature>
<keyword evidence="7" id="KW-0539">Nucleus</keyword>
<comment type="similarity">
    <text evidence="2">Belongs to the histone deacetylase HD2 family.</text>
</comment>
<evidence type="ECO:0000256" key="2">
    <source>
        <dbReference type="ARBA" id="ARBA00006673"/>
    </source>
</evidence>
<name>A0A9Q1BSA4_HOLLE</name>
<dbReference type="OrthoDB" id="427030at2759"/>
<comment type="subcellular location">
    <subcellularLocation>
        <location evidence="1">Nucleus</location>
    </subcellularLocation>
</comment>
<protein>
    <recommendedName>
        <fullName evidence="10">C2H2-type domain-containing protein</fullName>
    </recommendedName>
</protein>
<dbReference type="EMBL" id="JAIZAY010000012">
    <property type="protein sequence ID" value="KAJ8032238.1"/>
    <property type="molecule type" value="Genomic_DNA"/>
</dbReference>
<dbReference type="PROSITE" id="PS50157">
    <property type="entry name" value="ZINC_FINGER_C2H2_2"/>
    <property type="match status" value="3"/>
</dbReference>
<evidence type="ECO:0000256" key="9">
    <source>
        <dbReference type="SAM" id="MobiDB-lite"/>
    </source>
</evidence>
<feature type="compositionally biased region" description="Polar residues" evidence="9">
    <location>
        <begin position="361"/>
        <end position="376"/>
    </location>
</feature>
<evidence type="ECO:0000313" key="11">
    <source>
        <dbReference type="EMBL" id="KAJ8032238.1"/>
    </source>
</evidence>
<keyword evidence="4" id="KW-0677">Repeat</keyword>
<dbReference type="InterPro" id="IPR041232">
    <property type="entry name" value="NPL"/>
</dbReference>
<feature type="domain" description="C2H2-type" evidence="10">
    <location>
        <begin position="492"/>
        <end position="516"/>
    </location>
</feature>
<feature type="compositionally biased region" description="Acidic residues" evidence="9">
    <location>
        <begin position="138"/>
        <end position="161"/>
    </location>
</feature>
<dbReference type="SUPFAM" id="SSF57667">
    <property type="entry name" value="beta-beta-alpha zinc fingers"/>
    <property type="match status" value="1"/>
</dbReference>
<dbReference type="Gene3D" id="3.30.160.60">
    <property type="entry name" value="Classic Zinc Finger"/>
    <property type="match status" value="2"/>
</dbReference>
<feature type="compositionally biased region" description="Polar residues" evidence="9">
    <location>
        <begin position="220"/>
        <end position="238"/>
    </location>
</feature>
<comment type="caution">
    <text evidence="11">The sequence shown here is derived from an EMBL/GenBank/DDBJ whole genome shotgun (WGS) entry which is preliminary data.</text>
</comment>
<organism evidence="11 12">
    <name type="scientific">Holothuria leucospilota</name>
    <name type="common">Black long sea cucumber</name>
    <name type="synonym">Mertensiothuria leucospilota</name>
    <dbReference type="NCBI Taxonomy" id="206669"/>
    <lineage>
        <taxon>Eukaryota</taxon>
        <taxon>Metazoa</taxon>
        <taxon>Echinodermata</taxon>
        <taxon>Eleutherozoa</taxon>
        <taxon>Echinozoa</taxon>
        <taxon>Holothuroidea</taxon>
        <taxon>Aspidochirotacea</taxon>
        <taxon>Aspidochirotida</taxon>
        <taxon>Holothuriidae</taxon>
        <taxon>Holothuria</taxon>
    </lineage>
</organism>
<dbReference type="Pfam" id="PF17800">
    <property type="entry name" value="NPL"/>
    <property type="match status" value="1"/>
</dbReference>
<dbReference type="GO" id="GO:0000981">
    <property type="term" value="F:DNA-binding transcription factor activity, RNA polymerase II-specific"/>
    <property type="evidence" value="ECO:0007669"/>
    <property type="project" value="TreeGrafter"/>
</dbReference>
<dbReference type="PROSITE" id="PS00028">
    <property type="entry name" value="ZINC_FINGER_C2H2_1"/>
    <property type="match status" value="3"/>
</dbReference>
<reference evidence="11" key="1">
    <citation type="submission" date="2021-10" db="EMBL/GenBank/DDBJ databases">
        <title>Tropical sea cucumber genome reveals ecological adaptation and Cuvierian tubules defense mechanism.</title>
        <authorList>
            <person name="Chen T."/>
        </authorList>
    </citation>
    <scope>NUCLEOTIDE SEQUENCE</scope>
    <source>
        <strain evidence="11">Nanhai2018</strain>
        <tissue evidence="11">Muscle</tissue>
    </source>
</reference>
<dbReference type="PANTHER" id="PTHR24394:SF44">
    <property type="entry name" value="ZINC FINGER PROTEIN 271-LIKE"/>
    <property type="match status" value="1"/>
</dbReference>
<dbReference type="PANTHER" id="PTHR24394">
    <property type="entry name" value="ZINC FINGER PROTEIN"/>
    <property type="match status" value="1"/>
</dbReference>
<dbReference type="GO" id="GO:0005634">
    <property type="term" value="C:nucleus"/>
    <property type="evidence" value="ECO:0007669"/>
    <property type="project" value="UniProtKB-SubCell"/>
</dbReference>
<accession>A0A9Q1BSA4</accession>
<dbReference type="InterPro" id="IPR036236">
    <property type="entry name" value="Znf_C2H2_sf"/>
</dbReference>
<dbReference type="GO" id="GO:0008270">
    <property type="term" value="F:zinc ion binding"/>
    <property type="evidence" value="ECO:0007669"/>
    <property type="project" value="UniProtKB-KW"/>
</dbReference>
<evidence type="ECO:0000259" key="10">
    <source>
        <dbReference type="PROSITE" id="PS50157"/>
    </source>
</evidence>
<dbReference type="InterPro" id="IPR013087">
    <property type="entry name" value="Znf_C2H2_type"/>
</dbReference>
<evidence type="ECO:0000313" key="12">
    <source>
        <dbReference type="Proteomes" id="UP001152320"/>
    </source>
</evidence>
<dbReference type="FunFam" id="3.30.160.60:FF:000624">
    <property type="entry name" value="zinc finger protein 697"/>
    <property type="match status" value="1"/>
</dbReference>
<dbReference type="SMART" id="SM00355">
    <property type="entry name" value="ZnF_C2H2"/>
    <property type="match status" value="3"/>
</dbReference>
<keyword evidence="12" id="KW-1185">Reference proteome</keyword>
<evidence type="ECO:0000256" key="8">
    <source>
        <dbReference type="PROSITE-ProRule" id="PRU00042"/>
    </source>
</evidence>
<gene>
    <name evidence="11" type="ORF">HOLleu_25707</name>
</gene>
<feature type="compositionally biased region" description="Low complexity" evidence="9">
    <location>
        <begin position="341"/>
        <end position="360"/>
    </location>
</feature>
<sequence>MIWGMTLEPGKLYTEIMGEEVQLSMAAIDSRKDLDESSKSFCQIVINTNKGEYVLCTLVHGVMFQQSLDLKLMPREKVTFSVQGPSVVYLVGYTASYPEDEGLEMEDEENLEGEEDTSAWEPFDQEEDYFEQIKEEPSEVSEETSEVAEIQQDELNQEEEGGVTQIEQQEGADDMEGSQNGREEEIIFSVPDLEPGDLKSEAPTPQPDSTPMGSQMVPPQMNQQGGLFDIQNPNTRTTMPPEPSQTPDFFYPETQQPPAVPVTPPTSFQPTSSATDFQPPNPQGVLAPPETFVPPQRTMTQSRQRLPHPAQVNRGGVQQMNIQRMQAHPSRQYGTNTNEPSSKSRTVRQQVRRVSNVQSVPGTSKQDMPGPSSSSAGLEGSLPYSEHGPYDELTSSGGANIRDSRKGPVSSTSTRTVGPKKKAEDSALFDTSVSAVVCKHCGKHFTDMAKFKAHAKYHKKERRFVCEFCGKAFHTNVNKLAHERIHTGEKPFKCKVCNKGFVTNEHRRRHESTHFR</sequence>
<dbReference type="Gene3D" id="2.60.120.340">
    <property type="entry name" value="Nucleoplasmin core domain"/>
    <property type="match status" value="1"/>
</dbReference>
<evidence type="ECO:0000256" key="7">
    <source>
        <dbReference type="ARBA" id="ARBA00023242"/>
    </source>
</evidence>
<feature type="compositionally biased region" description="Polar residues" evidence="9">
    <location>
        <begin position="268"/>
        <end position="278"/>
    </location>
</feature>
<dbReference type="Proteomes" id="UP001152320">
    <property type="component" value="Chromosome 12"/>
</dbReference>
<evidence type="ECO:0000256" key="1">
    <source>
        <dbReference type="ARBA" id="ARBA00004123"/>
    </source>
</evidence>
<keyword evidence="5 8" id="KW-0863">Zinc-finger</keyword>
<evidence type="ECO:0000256" key="6">
    <source>
        <dbReference type="ARBA" id="ARBA00022833"/>
    </source>
</evidence>
<feature type="domain" description="C2H2-type" evidence="10">
    <location>
        <begin position="464"/>
        <end position="491"/>
    </location>
</feature>
<evidence type="ECO:0000256" key="3">
    <source>
        <dbReference type="ARBA" id="ARBA00022723"/>
    </source>
</evidence>
<dbReference type="AlphaFoldDB" id="A0A9Q1BSA4"/>
<dbReference type="Pfam" id="PF00096">
    <property type="entry name" value="zf-C2H2"/>
    <property type="match status" value="1"/>
</dbReference>
<proteinExistence type="inferred from homology"/>
<evidence type="ECO:0000256" key="5">
    <source>
        <dbReference type="ARBA" id="ARBA00022771"/>
    </source>
</evidence>
<feature type="domain" description="C2H2-type" evidence="10">
    <location>
        <begin position="436"/>
        <end position="463"/>
    </location>
</feature>